<dbReference type="Proteomes" id="UP001576784">
    <property type="component" value="Unassembled WGS sequence"/>
</dbReference>
<gene>
    <name evidence="1" type="ORF">ACE1CI_17050</name>
</gene>
<evidence type="ECO:0000313" key="1">
    <source>
        <dbReference type="EMBL" id="MFB2894619.1"/>
    </source>
</evidence>
<comment type="caution">
    <text evidence="1">The sequence shown here is derived from an EMBL/GenBank/DDBJ whole genome shotgun (WGS) entry which is preliminary data.</text>
</comment>
<proteinExistence type="predicted"/>
<accession>A0ABV4XUK1</accession>
<protein>
    <submittedName>
        <fullName evidence="1">Uncharacterized protein</fullName>
    </submittedName>
</protein>
<evidence type="ECO:0000313" key="2">
    <source>
        <dbReference type="Proteomes" id="UP001576784"/>
    </source>
</evidence>
<dbReference type="EMBL" id="JBHFNR010000121">
    <property type="protein sequence ID" value="MFB2894619.1"/>
    <property type="molecule type" value="Genomic_DNA"/>
</dbReference>
<dbReference type="RefSeq" id="WP_413264265.1">
    <property type="nucleotide sequence ID" value="NZ_JBHFNR010000121.1"/>
</dbReference>
<organism evidence="1 2">
    <name type="scientific">Floridaenema flaviceps BLCC-F50</name>
    <dbReference type="NCBI Taxonomy" id="3153642"/>
    <lineage>
        <taxon>Bacteria</taxon>
        <taxon>Bacillati</taxon>
        <taxon>Cyanobacteriota</taxon>
        <taxon>Cyanophyceae</taxon>
        <taxon>Oscillatoriophycideae</taxon>
        <taxon>Aerosakkonematales</taxon>
        <taxon>Aerosakkonemataceae</taxon>
        <taxon>Floridanema</taxon>
        <taxon>Floridanema flaviceps</taxon>
    </lineage>
</organism>
<reference evidence="1 2" key="1">
    <citation type="submission" date="2024-09" db="EMBL/GenBank/DDBJ databases">
        <title>Floridaenema gen nov. (Aerosakkonemataceae, Aerosakkonematales ord. nov., Cyanobacteria) from benthic tropical and subtropical fresh waters, with the description of four new species.</title>
        <authorList>
            <person name="Moretto J.A."/>
            <person name="Berthold D.E."/>
            <person name="Lefler F.W."/>
            <person name="Huang I.-S."/>
            <person name="Laughinghouse H. IV."/>
        </authorList>
    </citation>
    <scope>NUCLEOTIDE SEQUENCE [LARGE SCALE GENOMIC DNA]</scope>
    <source>
        <strain evidence="1 2">BLCC-F50</strain>
    </source>
</reference>
<keyword evidence="2" id="KW-1185">Reference proteome</keyword>
<name>A0ABV4XUK1_9CYAN</name>
<sequence>MSHGTDPVITVTTIAVGGAAAWTGTYAGSRNKGMTHEQACHRANHRLTEVIHEVGKDKVQEARLEAMRNMYT</sequence>